<reference evidence="1 2" key="1">
    <citation type="submission" date="2018-09" db="EMBL/GenBank/DDBJ databases">
        <authorList>
            <person name="You S."/>
        </authorList>
    </citation>
    <scope>NUCLEOTIDE SEQUENCE [LARGE SCALE GENOMIC DNA]</scope>
</reference>
<keyword evidence="2" id="KW-1185">Reference proteome</keyword>
<dbReference type="KEGG" id="vg:55007236"/>
<organism evidence="1 2">
    <name type="scientific">Synechococcus phage S-P4</name>
    <dbReference type="NCBI Taxonomy" id="2484640"/>
    <lineage>
        <taxon>Viruses</taxon>
        <taxon>Duplodnaviria</taxon>
        <taxon>Heunggongvirae</taxon>
        <taxon>Uroviricota</taxon>
        <taxon>Caudoviricetes</taxon>
        <taxon>Pantevenvirales</taxon>
        <taxon>Kyanoviridae</taxon>
        <taxon>Leucotheavirus</taxon>
        <taxon>Leucotheavirus sp4</taxon>
    </lineage>
</organism>
<dbReference type="Proteomes" id="UP000281181">
    <property type="component" value="Segment"/>
</dbReference>
<proteinExistence type="predicted"/>
<dbReference type="GeneID" id="55007236"/>
<sequence length="67" mass="8083">MHYLIYDNQHNLRGTFNSIYDMERYIDGIRNSMGDSFPNTPRMSCFDYIKHIKWSWECVDTYAHGKV</sequence>
<dbReference type="EMBL" id="MH920639">
    <property type="protein sequence ID" value="AYR01817.1"/>
    <property type="molecule type" value="Genomic_DNA"/>
</dbReference>
<evidence type="ECO:0000313" key="1">
    <source>
        <dbReference type="EMBL" id="AYR01817.1"/>
    </source>
</evidence>
<name>A0A3G3M6W9_9CAUD</name>
<accession>A0A3G3M6W9</accession>
<dbReference type="RefSeq" id="YP_009816002.1">
    <property type="nucleotide sequence ID" value="NC_048102.1"/>
</dbReference>
<protein>
    <submittedName>
        <fullName evidence="1">Uncharacterized protein</fullName>
    </submittedName>
</protein>
<evidence type="ECO:0000313" key="2">
    <source>
        <dbReference type="Proteomes" id="UP000281181"/>
    </source>
</evidence>